<evidence type="ECO:0000313" key="2">
    <source>
        <dbReference type="EMBL" id="EOK08839.1"/>
    </source>
</evidence>
<dbReference type="EMBL" id="ASDZ01000038">
    <property type="protein sequence ID" value="EOK08839.1"/>
    <property type="molecule type" value="Genomic_DNA"/>
</dbReference>
<dbReference type="Pfam" id="PF12146">
    <property type="entry name" value="Hydrolase_4"/>
    <property type="match status" value="1"/>
</dbReference>
<dbReference type="HOGENOM" id="CLU_1041052_0_0_9"/>
<organism evidence="2 3">
    <name type="scientific">Enterococcus faecalis ATCC 6055</name>
    <dbReference type="NCBI Taxonomy" id="1169311"/>
    <lineage>
        <taxon>Bacteria</taxon>
        <taxon>Bacillati</taxon>
        <taxon>Bacillota</taxon>
        <taxon>Bacilli</taxon>
        <taxon>Lactobacillales</taxon>
        <taxon>Enterococcaceae</taxon>
        <taxon>Enterococcus</taxon>
    </lineage>
</organism>
<reference evidence="2 3" key="1">
    <citation type="submission" date="2013-02" db="EMBL/GenBank/DDBJ databases">
        <title>The Genome Sequence of Enterococcus faecalis ATCC_6055.</title>
        <authorList>
            <consortium name="The Broad Institute Genome Sequencing Platform"/>
            <consortium name="The Broad Institute Genome Sequencing Center for Infectious Disease"/>
            <person name="Earl A.M."/>
            <person name="Gilmore M.S."/>
            <person name="Lebreton F."/>
            <person name="Walker B."/>
            <person name="Young S.K."/>
            <person name="Zeng Q."/>
            <person name="Gargeya S."/>
            <person name="Fitzgerald M."/>
            <person name="Haas B."/>
            <person name="Abouelleil A."/>
            <person name="Alvarado L."/>
            <person name="Arachchi H.M."/>
            <person name="Berlin A.M."/>
            <person name="Chapman S.B."/>
            <person name="Dewar J."/>
            <person name="Goldberg J."/>
            <person name="Griggs A."/>
            <person name="Gujja S."/>
            <person name="Hansen M."/>
            <person name="Howarth C."/>
            <person name="Imamovic A."/>
            <person name="Larimer J."/>
            <person name="McCowan C."/>
            <person name="Murphy C."/>
            <person name="Neiman D."/>
            <person name="Pearson M."/>
            <person name="Priest M."/>
            <person name="Roberts A."/>
            <person name="Saif S."/>
            <person name="Shea T."/>
            <person name="Sisk P."/>
            <person name="Sykes S."/>
            <person name="Wortman J."/>
            <person name="Nusbaum C."/>
            <person name="Birren B."/>
        </authorList>
    </citation>
    <scope>NUCLEOTIDE SEQUENCE [LARGE SCALE GENOMIC DNA]</scope>
    <source>
        <strain evidence="2 3">ATCC 6055</strain>
    </source>
</reference>
<proteinExistence type="predicted"/>
<accession>R3KK25</accession>
<dbReference type="PATRIC" id="fig|1169311.3.peg.2955"/>
<evidence type="ECO:0000313" key="3">
    <source>
        <dbReference type="Proteomes" id="UP000013638"/>
    </source>
</evidence>
<dbReference type="Proteomes" id="UP000013638">
    <property type="component" value="Unassembled WGS sequence"/>
</dbReference>
<dbReference type="SUPFAM" id="SSF53474">
    <property type="entry name" value="alpha/beta-Hydrolases"/>
    <property type="match status" value="1"/>
</dbReference>
<dbReference type="Gene3D" id="3.40.50.1820">
    <property type="entry name" value="alpha/beta hydrolase"/>
    <property type="match status" value="1"/>
</dbReference>
<dbReference type="InterPro" id="IPR022742">
    <property type="entry name" value="Hydrolase_4"/>
</dbReference>
<protein>
    <recommendedName>
        <fullName evidence="1">Serine aminopeptidase S33 domain-containing protein</fullName>
    </recommendedName>
</protein>
<dbReference type="InterPro" id="IPR029058">
    <property type="entry name" value="AB_hydrolase_fold"/>
</dbReference>
<sequence length="267" mass="30619">MKKNSVIENLYYTGNPNSDIVFVMVHGGPGAGVVHLRNMEGIKEIERYYQFAYYDQCIVSFAQKKIAKNQLVDELSIVIDSVFARFPDKKIILFAASFGCLISLLAIEDKNVTKNLSGLIMCSPFVYKNKKEGLNKFNLMVKEFSGNSIFKNFISNHLSLRNFDSIPLKIIYKFLGKKGYQPRHIAQVSDWMFEQELSTCLRNEKIPILIIQGDMDKFSVISDVEPYLNDENLDTTYERVPKCGHDVPKDNPIDFELSITQFIDEKI</sequence>
<gene>
    <name evidence="2" type="ORF">WOU_03006</name>
</gene>
<dbReference type="RefSeq" id="WP_010829169.1">
    <property type="nucleotide sequence ID" value="NZ_KB944870.1"/>
</dbReference>
<comment type="caution">
    <text evidence="2">The sequence shown here is derived from an EMBL/GenBank/DDBJ whole genome shotgun (WGS) entry which is preliminary data.</text>
</comment>
<dbReference type="AlphaFoldDB" id="R3KK25"/>
<feature type="domain" description="Serine aminopeptidase S33" evidence="1">
    <location>
        <begin position="69"/>
        <end position="249"/>
    </location>
</feature>
<evidence type="ECO:0000259" key="1">
    <source>
        <dbReference type="Pfam" id="PF12146"/>
    </source>
</evidence>
<name>R3KK25_ENTFL</name>